<dbReference type="EMBL" id="JACGWM010000437">
    <property type="protein sequence ID" value="KAL0304965.1"/>
    <property type="molecule type" value="Genomic_DNA"/>
</dbReference>
<organism evidence="5">
    <name type="scientific">Sesamum calycinum</name>
    <dbReference type="NCBI Taxonomy" id="2727403"/>
    <lineage>
        <taxon>Eukaryota</taxon>
        <taxon>Viridiplantae</taxon>
        <taxon>Streptophyta</taxon>
        <taxon>Embryophyta</taxon>
        <taxon>Tracheophyta</taxon>
        <taxon>Spermatophyta</taxon>
        <taxon>Magnoliopsida</taxon>
        <taxon>eudicotyledons</taxon>
        <taxon>Gunneridae</taxon>
        <taxon>Pentapetalae</taxon>
        <taxon>asterids</taxon>
        <taxon>lamiids</taxon>
        <taxon>Lamiales</taxon>
        <taxon>Pedaliaceae</taxon>
        <taxon>Sesamum</taxon>
    </lineage>
</organism>
<dbReference type="FunFam" id="1.25.40.10:FF:000366">
    <property type="entry name" value="Pentatricopeptide (PPR) repeat-containing protein"/>
    <property type="match status" value="1"/>
</dbReference>
<dbReference type="PANTHER" id="PTHR47926">
    <property type="entry name" value="PENTATRICOPEPTIDE REPEAT-CONTAINING PROTEIN"/>
    <property type="match status" value="1"/>
</dbReference>
<reference evidence="5" key="2">
    <citation type="journal article" date="2024" name="Plant">
        <title>Genomic evolution and insights into agronomic trait innovations of Sesamum species.</title>
        <authorList>
            <person name="Miao H."/>
            <person name="Wang L."/>
            <person name="Qu L."/>
            <person name="Liu H."/>
            <person name="Sun Y."/>
            <person name="Le M."/>
            <person name="Wang Q."/>
            <person name="Wei S."/>
            <person name="Zheng Y."/>
            <person name="Lin W."/>
            <person name="Duan Y."/>
            <person name="Cao H."/>
            <person name="Xiong S."/>
            <person name="Wang X."/>
            <person name="Wei L."/>
            <person name="Li C."/>
            <person name="Ma Q."/>
            <person name="Ju M."/>
            <person name="Zhao R."/>
            <person name="Li G."/>
            <person name="Mu C."/>
            <person name="Tian Q."/>
            <person name="Mei H."/>
            <person name="Zhang T."/>
            <person name="Gao T."/>
            <person name="Zhang H."/>
        </authorList>
    </citation>
    <scope>NUCLEOTIDE SEQUENCE</scope>
    <source>
        <strain evidence="5">KEN8</strain>
    </source>
</reference>
<dbReference type="InterPro" id="IPR032867">
    <property type="entry name" value="DYW_dom"/>
</dbReference>
<feature type="domain" description="DYW" evidence="4">
    <location>
        <begin position="724"/>
        <end position="812"/>
    </location>
</feature>
<dbReference type="FunFam" id="1.25.40.10:FF:000073">
    <property type="entry name" value="Pentatricopeptide repeat-containing protein chloroplastic"/>
    <property type="match status" value="2"/>
</dbReference>
<dbReference type="AlphaFoldDB" id="A0AAW2KDH3"/>
<dbReference type="Pfam" id="PF14432">
    <property type="entry name" value="DYW_deaminase"/>
    <property type="match status" value="1"/>
</dbReference>
<accession>A0AAW2KDH3</accession>
<dbReference type="NCBIfam" id="TIGR00756">
    <property type="entry name" value="PPR"/>
    <property type="match status" value="5"/>
</dbReference>
<feature type="repeat" description="PPR" evidence="3">
    <location>
        <begin position="204"/>
        <end position="238"/>
    </location>
</feature>
<evidence type="ECO:0000256" key="1">
    <source>
        <dbReference type="ARBA" id="ARBA00006643"/>
    </source>
</evidence>
<evidence type="ECO:0000256" key="3">
    <source>
        <dbReference type="PROSITE-ProRule" id="PRU00708"/>
    </source>
</evidence>
<dbReference type="Pfam" id="PF13041">
    <property type="entry name" value="PPR_2"/>
    <property type="match status" value="3"/>
</dbReference>
<feature type="repeat" description="PPR" evidence="3">
    <location>
        <begin position="305"/>
        <end position="339"/>
    </location>
</feature>
<dbReference type="PROSITE" id="PS51375">
    <property type="entry name" value="PPR"/>
    <property type="match status" value="5"/>
</dbReference>
<comment type="caution">
    <text evidence="5">The sequence shown here is derived from an EMBL/GenBank/DDBJ whole genome shotgun (WGS) entry which is preliminary data.</text>
</comment>
<dbReference type="Gene3D" id="1.25.40.10">
    <property type="entry name" value="Tetratricopeptide repeat domain"/>
    <property type="match status" value="6"/>
</dbReference>
<dbReference type="FunFam" id="1.25.40.10:FF:000669">
    <property type="entry name" value="Pentatricopeptide repeat-containing protein At4g33990"/>
    <property type="match status" value="1"/>
</dbReference>
<feature type="repeat" description="PPR" evidence="3">
    <location>
        <begin position="105"/>
        <end position="140"/>
    </location>
</feature>
<dbReference type="GO" id="GO:0003723">
    <property type="term" value="F:RNA binding"/>
    <property type="evidence" value="ECO:0007669"/>
    <property type="project" value="InterPro"/>
</dbReference>
<feature type="non-terminal residue" evidence="5">
    <location>
        <position position="1"/>
    </location>
</feature>
<dbReference type="InterPro" id="IPR002885">
    <property type="entry name" value="PPR_rpt"/>
</dbReference>
<evidence type="ECO:0000259" key="4">
    <source>
        <dbReference type="Pfam" id="PF14432"/>
    </source>
</evidence>
<sequence length="901" mass="101178">LFTTCKGGPFLKLWLSTSCYLLHSHNVNCIGNLSNGTYDWNREIDFEILFNACTTLGVAKRLHALLIVSGKAQSSFVATRLVNIYSHLGDVSSSRETFNQVPRKDAYTWNSMVSAYVRNRRFSEAVECAYEMLLSADARPDFHTFPPVLKACNSLLDGTRLHCWILKLGLEWDVFVAASLVHLYCRFGFSGSAYLIFKDMPNRDMGCWNSMISGFCQNGNAEAALSILGDMGLEGIEMDSVTVATVLSICAQMNDVLHGALIHLFAIKHGLELNVFVSNALINMYAKFGELKCAQNVFDHMDVRDLVSWNSIIAAYEQNYYPYDALKFFREMQSNKVKPDLLTIVSLSSSVAQTKDFISSKSIHGYIMRRCWIVEDTVIGNGVVDMYAKLGVIDSALKVFEELPRKDVISWNTMITGYAQNGFASEAIEVFSRMKEDNDLRPNQGTWVSIIPAYAHLGALRDGMRVQGHVLKEGLDSDVFVSTCLIDLYGKCGRLGEALSLFYEASKETSVPWNAIISCHGLHGLGETSLRLFRDMLNEGIKPDHVTFLSLLTACSHSGLIDQGKWCFHVMQQEYGIKPTLKHYGCMVDLFGRAGLLETAYNFIASMPLRPDASIWGALLGACKIHGNVEMGRKASSYLFEIDSENVGYYVLLSNLYANFGHWEGVGEVRSLARGRGLWKTPGWSSIELNNRIEVFYTGSQSHPQCEEIYKELAILNAKIKSLGYTPDYSFVLQDVEDDEKETILSSHSERLAIVYGILNTPPKTSIRIFKNLRVCGDCHSVTKFISKLMEREIIVRDSNRFHHFKDGLCSCVPPASLLILSPFSFFQTLRRDYLLCVHLFPSQDTEKEKIAKAKSMGASDGKESKLCFHEVKNQENFEVPAPPLRTNRLAKSYFKIIVLE</sequence>
<evidence type="ECO:0000313" key="5">
    <source>
        <dbReference type="EMBL" id="KAL0304965.1"/>
    </source>
</evidence>
<gene>
    <name evidence="5" type="ORF">Scaly_3001400</name>
</gene>
<dbReference type="PANTHER" id="PTHR47926:SF486">
    <property type="entry name" value="(WILD MALAYSIAN BANANA) HYPOTHETICAL PROTEIN"/>
    <property type="match status" value="1"/>
</dbReference>
<dbReference type="FunFam" id="1.25.40.10:FF:000196">
    <property type="entry name" value="Pentatricopeptide repeat-containing protein At4g14850"/>
    <property type="match status" value="1"/>
</dbReference>
<feature type="repeat" description="PPR" evidence="3">
    <location>
        <begin position="407"/>
        <end position="437"/>
    </location>
</feature>
<dbReference type="InterPro" id="IPR011990">
    <property type="entry name" value="TPR-like_helical_dom_sf"/>
</dbReference>
<name>A0AAW2KDH3_9LAMI</name>
<proteinExistence type="inferred from homology"/>
<comment type="similarity">
    <text evidence="1">Belongs to the PPR family. PCMP-H subfamily.</text>
</comment>
<dbReference type="InterPro" id="IPR046960">
    <property type="entry name" value="PPR_At4g14850-like_plant"/>
</dbReference>
<dbReference type="GO" id="GO:0008270">
    <property type="term" value="F:zinc ion binding"/>
    <property type="evidence" value="ECO:0007669"/>
    <property type="project" value="InterPro"/>
</dbReference>
<dbReference type="Pfam" id="PF01535">
    <property type="entry name" value="PPR"/>
    <property type="match status" value="6"/>
</dbReference>
<dbReference type="InterPro" id="IPR046848">
    <property type="entry name" value="E_motif"/>
</dbReference>
<keyword evidence="2" id="KW-0677">Repeat</keyword>
<protein>
    <submittedName>
        <fullName evidence="5">Pentatricopeptide repeat-containing protein</fullName>
    </submittedName>
</protein>
<feature type="repeat" description="PPR" evidence="3">
    <location>
        <begin position="509"/>
        <end position="543"/>
    </location>
</feature>
<dbReference type="Pfam" id="PF20431">
    <property type="entry name" value="E_motif"/>
    <property type="match status" value="1"/>
</dbReference>
<evidence type="ECO:0000256" key="2">
    <source>
        <dbReference type="ARBA" id="ARBA00022737"/>
    </source>
</evidence>
<dbReference type="GO" id="GO:0009451">
    <property type="term" value="P:RNA modification"/>
    <property type="evidence" value="ECO:0007669"/>
    <property type="project" value="InterPro"/>
</dbReference>
<reference evidence="5" key="1">
    <citation type="submission" date="2020-06" db="EMBL/GenBank/DDBJ databases">
        <authorList>
            <person name="Li T."/>
            <person name="Hu X."/>
            <person name="Zhang T."/>
            <person name="Song X."/>
            <person name="Zhang H."/>
            <person name="Dai N."/>
            <person name="Sheng W."/>
            <person name="Hou X."/>
            <person name="Wei L."/>
        </authorList>
    </citation>
    <scope>NUCLEOTIDE SEQUENCE</scope>
    <source>
        <strain evidence="5">KEN8</strain>
        <tissue evidence="5">Leaf</tissue>
    </source>
</reference>